<gene>
    <name evidence="7" type="ORF">FW778_09445</name>
</gene>
<dbReference type="InterPro" id="IPR047794">
    <property type="entry name" value="C45_proenzyme-like"/>
</dbReference>
<reference evidence="7 8" key="1">
    <citation type="submission" date="2019-09" db="EMBL/GenBank/DDBJ databases">
        <title>Draft genome sequence of Ginsengibacter sp. BR5-29.</title>
        <authorList>
            <person name="Im W.-T."/>
        </authorList>
    </citation>
    <scope>NUCLEOTIDE SEQUENCE [LARGE SCALE GENOMIC DNA]</scope>
    <source>
        <strain evidence="7 8">BR5-29</strain>
    </source>
</reference>
<proteinExistence type="predicted"/>
<evidence type="ECO:0000256" key="2">
    <source>
        <dbReference type="ARBA" id="ARBA00022801"/>
    </source>
</evidence>
<evidence type="ECO:0000256" key="6">
    <source>
        <dbReference type="SAM" id="SignalP"/>
    </source>
</evidence>
<evidence type="ECO:0000256" key="1">
    <source>
        <dbReference type="ARBA" id="ARBA00022729"/>
    </source>
</evidence>
<feature type="chain" id="PRO_5023814369" evidence="6">
    <location>
        <begin position="19"/>
        <end position="473"/>
    </location>
</feature>
<keyword evidence="3" id="KW-0442">Lipid degradation</keyword>
<keyword evidence="5" id="KW-0325">Glycoprotein</keyword>
<dbReference type="AlphaFoldDB" id="A0A5J5IM34"/>
<dbReference type="NCBIfam" id="NF040521">
    <property type="entry name" value="C45_proenzyme"/>
    <property type="match status" value="1"/>
</dbReference>
<dbReference type="GO" id="GO:0005576">
    <property type="term" value="C:extracellular region"/>
    <property type="evidence" value="ECO:0007669"/>
    <property type="project" value="TreeGrafter"/>
</dbReference>
<dbReference type="RefSeq" id="WP_150414345.1">
    <property type="nucleotide sequence ID" value="NZ_VYQF01000001.1"/>
</dbReference>
<organism evidence="7 8">
    <name type="scientific">Ginsengibacter hankyongi</name>
    <dbReference type="NCBI Taxonomy" id="2607284"/>
    <lineage>
        <taxon>Bacteria</taxon>
        <taxon>Pseudomonadati</taxon>
        <taxon>Bacteroidota</taxon>
        <taxon>Chitinophagia</taxon>
        <taxon>Chitinophagales</taxon>
        <taxon>Chitinophagaceae</taxon>
        <taxon>Ginsengibacter</taxon>
    </lineage>
</organism>
<dbReference type="GO" id="GO:0004620">
    <property type="term" value="F:phospholipase activity"/>
    <property type="evidence" value="ECO:0007669"/>
    <property type="project" value="InterPro"/>
</dbReference>
<dbReference type="PANTHER" id="PTHR12370:SF3">
    <property type="entry name" value="PHOSPHOLIPASE B-LIKE 2-RELATED"/>
    <property type="match status" value="1"/>
</dbReference>
<feature type="signal peptide" evidence="6">
    <location>
        <begin position="1"/>
        <end position="18"/>
    </location>
</feature>
<sequence length="473" mass="53060">MKQVMVFMAALCMLACNPGTSTKTTTSINKDRLAKAYRQDKNGWIFLHLEGSPANIGYQHGYLAADEIDTTIQTVAYTLAHETAHDWSFYRQAAKNFLWDKLDPEYKDEINGIVDGLKAKNKQYDSLDITAFNAMEELAYYYVPSLANALKPHSADNKAPGNCSAFIATGSFTKNGKIVMGHNNWTSYIIGQHWNEIADIAPEKGHHIIMDCIPGYIHSGDDFLETDAGILITETTITQFNLFDSTGIPEFMRARKAAQYANSIDDVVKIFTTGNNGGYANDWLIGDTKTNEVAKLELGLKDYRIWRSKDTAIIGSNFPSDPKLIKEETTFNVNDKTTSPNARKLRMEKLVCLDMKGKIDAETGKQIEADHYDALDNKNANNRCVICGHIDEDPLGCKEWDEPAYYPMGAVQGKITTSDLAAKMEFWAHMGHPCGEDFKGEPFFEAHPQYAWMSKYLTDMKSYPWTLFAAKSN</sequence>
<dbReference type="GO" id="GO:0009395">
    <property type="term" value="P:phospholipid catabolic process"/>
    <property type="evidence" value="ECO:0007669"/>
    <property type="project" value="TreeGrafter"/>
</dbReference>
<evidence type="ECO:0000256" key="3">
    <source>
        <dbReference type="ARBA" id="ARBA00022963"/>
    </source>
</evidence>
<protein>
    <submittedName>
        <fullName evidence="7">Peptidase C45</fullName>
    </submittedName>
</protein>
<dbReference type="Proteomes" id="UP000326903">
    <property type="component" value="Unassembled WGS sequence"/>
</dbReference>
<evidence type="ECO:0000256" key="4">
    <source>
        <dbReference type="ARBA" id="ARBA00023098"/>
    </source>
</evidence>
<keyword evidence="2" id="KW-0378">Hydrolase</keyword>
<dbReference type="PANTHER" id="PTHR12370">
    <property type="entry name" value="PHOSPHOLIPASE B-RELATED"/>
    <property type="match status" value="1"/>
</dbReference>
<dbReference type="InterPro" id="IPR007000">
    <property type="entry name" value="PLipase_B-like"/>
</dbReference>
<evidence type="ECO:0000313" key="7">
    <source>
        <dbReference type="EMBL" id="KAA9042216.1"/>
    </source>
</evidence>
<accession>A0A5J5IM34</accession>
<dbReference type="EMBL" id="VYQF01000001">
    <property type="protein sequence ID" value="KAA9042216.1"/>
    <property type="molecule type" value="Genomic_DNA"/>
</dbReference>
<keyword evidence="1 6" id="KW-0732">Signal</keyword>
<comment type="caution">
    <text evidence="7">The sequence shown here is derived from an EMBL/GenBank/DDBJ whole genome shotgun (WGS) entry which is preliminary data.</text>
</comment>
<dbReference type="Pfam" id="PF04916">
    <property type="entry name" value="Phospholip_B"/>
    <property type="match status" value="1"/>
</dbReference>
<dbReference type="Gene3D" id="3.60.60.30">
    <property type="match status" value="1"/>
</dbReference>
<keyword evidence="8" id="KW-1185">Reference proteome</keyword>
<evidence type="ECO:0000256" key="5">
    <source>
        <dbReference type="ARBA" id="ARBA00023180"/>
    </source>
</evidence>
<name>A0A5J5IM34_9BACT</name>
<keyword evidence="4" id="KW-0443">Lipid metabolism</keyword>
<evidence type="ECO:0000313" key="8">
    <source>
        <dbReference type="Proteomes" id="UP000326903"/>
    </source>
</evidence>